<sequence>MFYLLGFDFELAELIIFGVLLLTFIYQVYYYLTHIRIVIRNNKKDREGKLDFQQEQLPVSVIICAKDELDNLKKFLPEVLSQNYPDYEVIVVNDGEDEMTEILLRDFKKIYPHLRSTFVPDGAKNLSTKKLALTLGIKAAKNDWLLFTDADCLPESKNWIASMARNFTPKTEFVLGYGAYLQEKGFINRLITYDTLFNALQYMGFAKAGNPYMGVGRNLAYRKDVFFRQNGFASTLHLRSGDDDLMVNHAATKNNTRIETSADSITWSNPKKSFRTWYFQKERHLSVSTYYREKSKISLVIEPLVRGLFYLSFITLIVLSVLSANWLLLGATALFFIARFILQLIIVNKTSLYFGGRKYVLTLLLFDIILPVINAHIMTFGRMGSKAKYISWK</sequence>
<dbReference type="EMBL" id="VSSQ01000204">
    <property type="protein sequence ID" value="MPL85354.1"/>
    <property type="molecule type" value="Genomic_DNA"/>
</dbReference>
<feature type="domain" description="Glycosyltransferase 2-like" evidence="4">
    <location>
        <begin position="60"/>
        <end position="226"/>
    </location>
</feature>
<comment type="caution">
    <text evidence="5">The sequence shown here is derived from an EMBL/GenBank/DDBJ whole genome shotgun (WGS) entry which is preliminary data.</text>
</comment>
<feature type="transmembrane region" description="Helical" evidence="3">
    <location>
        <begin position="359"/>
        <end position="378"/>
    </location>
</feature>
<dbReference type="Gene3D" id="3.90.550.10">
    <property type="entry name" value="Spore Coat Polysaccharide Biosynthesis Protein SpsA, Chain A"/>
    <property type="match status" value="1"/>
</dbReference>
<dbReference type="Pfam" id="PF00535">
    <property type="entry name" value="Glycos_transf_2"/>
    <property type="match status" value="1"/>
</dbReference>
<keyword evidence="1" id="KW-0328">Glycosyltransferase</keyword>
<evidence type="ECO:0000256" key="2">
    <source>
        <dbReference type="ARBA" id="ARBA00022679"/>
    </source>
</evidence>
<keyword evidence="3" id="KW-0472">Membrane</keyword>
<dbReference type="InterPro" id="IPR001173">
    <property type="entry name" value="Glyco_trans_2-like"/>
</dbReference>
<reference evidence="5" key="1">
    <citation type="submission" date="2019-08" db="EMBL/GenBank/DDBJ databases">
        <authorList>
            <person name="Kucharzyk K."/>
            <person name="Murdoch R.W."/>
            <person name="Higgins S."/>
            <person name="Loffler F."/>
        </authorList>
    </citation>
    <scope>NUCLEOTIDE SEQUENCE</scope>
</reference>
<dbReference type="InterPro" id="IPR029044">
    <property type="entry name" value="Nucleotide-diphossugar_trans"/>
</dbReference>
<evidence type="ECO:0000313" key="5">
    <source>
        <dbReference type="EMBL" id="MPL85354.1"/>
    </source>
</evidence>
<keyword evidence="3" id="KW-0812">Transmembrane</keyword>
<keyword evidence="2" id="KW-0808">Transferase</keyword>
<feature type="transmembrane region" description="Helical" evidence="3">
    <location>
        <begin position="304"/>
        <end position="322"/>
    </location>
</feature>
<dbReference type="PANTHER" id="PTHR43630">
    <property type="entry name" value="POLY-BETA-1,6-N-ACETYL-D-GLUCOSAMINE SYNTHASE"/>
    <property type="match status" value="1"/>
</dbReference>
<keyword evidence="3" id="KW-1133">Transmembrane helix</keyword>
<feature type="transmembrane region" description="Helical" evidence="3">
    <location>
        <begin position="328"/>
        <end position="347"/>
    </location>
</feature>
<dbReference type="PANTHER" id="PTHR43630:SF1">
    <property type="entry name" value="POLY-BETA-1,6-N-ACETYL-D-GLUCOSAMINE SYNTHASE"/>
    <property type="match status" value="1"/>
</dbReference>
<accession>A0A644V2A8</accession>
<evidence type="ECO:0000259" key="4">
    <source>
        <dbReference type="Pfam" id="PF00535"/>
    </source>
</evidence>
<dbReference type="AlphaFoldDB" id="A0A644V2A8"/>
<proteinExistence type="predicted"/>
<feature type="transmembrane region" description="Helical" evidence="3">
    <location>
        <begin position="12"/>
        <end position="32"/>
    </location>
</feature>
<name>A0A644V2A8_9ZZZZ</name>
<evidence type="ECO:0000256" key="3">
    <source>
        <dbReference type="SAM" id="Phobius"/>
    </source>
</evidence>
<gene>
    <name evidence="5" type="ORF">SDC9_31322</name>
</gene>
<dbReference type="SUPFAM" id="SSF53448">
    <property type="entry name" value="Nucleotide-diphospho-sugar transferases"/>
    <property type="match status" value="1"/>
</dbReference>
<evidence type="ECO:0000256" key="1">
    <source>
        <dbReference type="ARBA" id="ARBA00022676"/>
    </source>
</evidence>
<organism evidence="5">
    <name type="scientific">bioreactor metagenome</name>
    <dbReference type="NCBI Taxonomy" id="1076179"/>
    <lineage>
        <taxon>unclassified sequences</taxon>
        <taxon>metagenomes</taxon>
        <taxon>ecological metagenomes</taxon>
    </lineage>
</organism>
<dbReference type="GO" id="GO:0016757">
    <property type="term" value="F:glycosyltransferase activity"/>
    <property type="evidence" value="ECO:0007669"/>
    <property type="project" value="UniProtKB-KW"/>
</dbReference>
<protein>
    <recommendedName>
        <fullName evidence="4">Glycosyltransferase 2-like domain-containing protein</fullName>
    </recommendedName>
</protein>